<evidence type="ECO:0000256" key="1">
    <source>
        <dbReference type="ARBA" id="ARBA00008404"/>
    </source>
</evidence>
<feature type="compositionally biased region" description="Acidic residues" evidence="2">
    <location>
        <begin position="163"/>
        <end position="192"/>
    </location>
</feature>
<dbReference type="Pfam" id="PF03334">
    <property type="entry name" value="PhaG_MnhG_YufB"/>
    <property type="match status" value="1"/>
</dbReference>
<keyword evidence="5" id="KW-1185">Reference proteome</keyword>
<dbReference type="EMBL" id="FWFG01000001">
    <property type="protein sequence ID" value="SLM87653.1"/>
    <property type="molecule type" value="Genomic_DNA"/>
</dbReference>
<dbReference type="PANTHER" id="PTHR34703:SF1">
    <property type="entry name" value="ANTIPORTER SUBUNIT MNHG2-RELATED"/>
    <property type="match status" value="1"/>
</dbReference>
<evidence type="ECO:0000256" key="3">
    <source>
        <dbReference type="SAM" id="Phobius"/>
    </source>
</evidence>
<feature type="compositionally biased region" description="Acidic residues" evidence="2">
    <location>
        <begin position="116"/>
        <end position="137"/>
    </location>
</feature>
<keyword evidence="3" id="KW-0812">Transmembrane</keyword>
<dbReference type="InterPro" id="IPR005133">
    <property type="entry name" value="PhaG_MnhG_YufB"/>
</dbReference>
<evidence type="ECO:0000313" key="4">
    <source>
        <dbReference type="EMBL" id="SLM87653.1"/>
    </source>
</evidence>
<organism evidence="4 5">
    <name type="scientific">Brachybacterium nesterenkovii</name>
    <dbReference type="NCBI Taxonomy" id="47847"/>
    <lineage>
        <taxon>Bacteria</taxon>
        <taxon>Bacillati</taxon>
        <taxon>Actinomycetota</taxon>
        <taxon>Actinomycetes</taxon>
        <taxon>Micrococcales</taxon>
        <taxon>Dermabacteraceae</taxon>
        <taxon>Brachybacterium</taxon>
    </lineage>
</organism>
<dbReference type="PROSITE" id="PS00018">
    <property type="entry name" value="EF_HAND_1"/>
    <property type="match status" value="1"/>
</dbReference>
<keyword evidence="3" id="KW-0472">Membrane</keyword>
<dbReference type="NCBIfam" id="TIGR01300">
    <property type="entry name" value="CPA3_mnhG_phaG"/>
    <property type="match status" value="1"/>
</dbReference>
<sequence length="192" mass="20497">MVIADAAALVLMILGALLFLVASIGLVRFPEVLSRMHAASKPQTLGLILMVAGMALVLRTVEGLCLAVLVLLAQMATVPVSSTLLARAAFRRGFVRGGAYAIDELSPRLARTLDEDDDEDGFIDEDELGPEVGDFADADERFPTNVVGGGSSGSDLSRLSNWDEAESEPLVEPEEIDIDESDLLEPEDVERG</sequence>
<feature type="region of interest" description="Disordered" evidence="2">
    <location>
        <begin position="116"/>
        <end position="192"/>
    </location>
</feature>
<feature type="transmembrane region" description="Helical" evidence="3">
    <location>
        <begin position="47"/>
        <end position="73"/>
    </location>
</feature>
<protein>
    <submittedName>
        <fullName evidence="4">Na(+) H(+) antiporter subunit G</fullName>
    </submittedName>
</protein>
<dbReference type="GO" id="GO:0015385">
    <property type="term" value="F:sodium:proton antiporter activity"/>
    <property type="evidence" value="ECO:0007669"/>
    <property type="project" value="TreeGrafter"/>
</dbReference>
<dbReference type="AlphaFoldDB" id="A0A1X6WSM0"/>
<accession>A0A1X6WSM0</accession>
<gene>
    <name evidence="4" type="ORF">FM110_00030</name>
</gene>
<keyword evidence="3" id="KW-1133">Transmembrane helix</keyword>
<dbReference type="PANTHER" id="PTHR34703">
    <property type="entry name" value="ANTIPORTER SUBUNIT MNHG2-RELATED"/>
    <property type="match status" value="1"/>
</dbReference>
<comment type="similarity">
    <text evidence="1">Belongs to the CPA3 antiporters (TC 2.A.63) subunit G family.</text>
</comment>
<dbReference type="RefSeq" id="WP_087101473.1">
    <property type="nucleotide sequence ID" value="NZ_FWFG01000001.1"/>
</dbReference>
<name>A0A1X6WSM0_9MICO</name>
<dbReference type="InterPro" id="IPR018247">
    <property type="entry name" value="EF_Hand_1_Ca_BS"/>
</dbReference>
<proteinExistence type="inferred from homology"/>
<evidence type="ECO:0000313" key="5">
    <source>
        <dbReference type="Proteomes" id="UP000195981"/>
    </source>
</evidence>
<dbReference type="Proteomes" id="UP000195981">
    <property type="component" value="Unassembled WGS sequence"/>
</dbReference>
<dbReference type="OrthoDB" id="3214257at2"/>
<reference evidence="4 5" key="1">
    <citation type="submission" date="2017-02" db="EMBL/GenBank/DDBJ databases">
        <authorList>
            <person name="Peterson S.W."/>
        </authorList>
    </citation>
    <scope>NUCLEOTIDE SEQUENCE [LARGE SCALE GENOMIC DNA]</scope>
    <source>
        <strain evidence="4 5">CIP104813</strain>
    </source>
</reference>
<evidence type="ECO:0000256" key="2">
    <source>
        <dbReference type="SAM" id="MobiDB-lite"/>
    </source>
</evidence>
<feature type="transmembrane region" description="Helical" evidence="3">
    <location>
        <begin position="6"/>
        <end position="27"/>
    </location>
</feature>